<feature type="compositionally biased region" description="Basic residues" evidence="13">
    <location>
        <begin position="379"/>
        <end position="392"/>
    </location>
</feature>
<dbReference type="OrthoDB" id="204883at2759"/>
<dbReference type="GO" id="GO:0005634">
    <property type="term" value="C:nucleus"/>
    <property type="evidence" value="ECO:0007669"/>
    <property type="project" value="UniProtKB-SubCell"/>
</dbReference>
<feature type="domain" description="Protein kinase" evidence="14">
    <location>
        <begin position="42"/>
        <end position="337"/>
    </location>
</feature>
<evidence type="ECO:0000256" key="6">
    <source>
        <dbReference type="ARBA" id="ARBA00022777"/>
    </source>
</evidence>
<evidence type="ECO:0000256" key="4">
    <source>
        <dbReference type="ARBA" id="ARBA00022679"/>
    </source>
</evidence>
<evidence type="ECO:0000256" key="11">
    <source>
        <dbReference type="PROSITE-ProRule" id="PRU10141"/>
    </source>
</evidence>
<proteinExistence type="inferred from homology"/>
<gene>
    <name evidence="15" type="ORF">MCOS_LOCUS6421</name>
</gene>
<dbReference type="AlphaFoldDB" id="A0A0R3UGP3"/>
<dbReference type="InterPro" id="IPR017441">
    <property type="entry name" value="Protein_kinase_ATP_BS"/>
</dbReference>
<protein>
    <submittedName>
        <fullName evidence="17">Protein kinase domain-containing protein</fullName>
    </submittedName>
</protein>
<dbReference type="Gene3D" id="3.30.200.20">
    <property type="entry name" value="Phosphorylase Kinase, domain 1"/>
    <property type="match status" value="1"/>
</dbReference>
<comment type="similarity">
    <text evidence="2">Belongs to the protein kinase superfamily. CMGC Ser/Thr protein kinase family. CDC2/CDKX subfamily.</text>
</comment>
<dbReference type="SMART" id="SM00220">
    <property type="entry name" value="S_TKc"/>
    <property type="match status" value="1"/>
</dbReference>
<sequence>MFAEPALATSMQEDLEADYSGFFLNVEQSLSCLSRSSSVDQYERLQKIGQGTFGEVFKVRHRTTKQHYALKRIRMEQEKEGFPITAIREIRILQSLQHENIVCLKEVCHSTPNERSNFRPQFFLVFEFCDHDLAGLSQKVDFSNAVKKAIMIQLLTGIFYLHKNNVLHRDLKAANILINKNGVLKIADFGLARTTVACLRADRPARYTGRVVTLWYRPPEILLNDRHYGKAVDMWGAGCIMAELWTKYPIMQGDNEMTQLKLIINLCGSITPEVWPGVDRLEAYCEARLPQDIKRHVRERLKDKVSSHSAIDLIDKLLVLDPAKRLTADEALSHDYFYEDPPPGDLRIFSREGSTYLEFLSTSSRHSRGAPQPQMHQPQVHHHYHSHHHQPHQRPGPYPHHPGGARGPVGQPRRPLMPEDSMHHDRVY</sequence>
<dbReference type="GO" id="GO:0004693">
    <property type="term" value="F:cyclin-dependent protein serine/threonine kinase activity"/>
    <property type="evidence" value="ECO:0007669"/>
    <property type="project" value="UniProtKB-EC"/>
</dbReference>
<dbReference type="GO" id="GO:0005524">
    <property type="term" value="F:ATP binding"/>
    <property type="evidence" value="ECO:0007669"/>
    <property type="project" value="UniProtKB-UniRule"/>
</dbReference>
<comment type="subcellular location">
    <subcellularLocation>
        <location evidence="1">Nucleus</location>
    </subcellularLocation>
</comment>
<dbReference type="EMBL" id="UXSR01005260">
    <property type="protein sequence ID" value="VDD80418.1"/>
    <property type="molecule type" value="Genomic_DNA"/>
</dbReference>
<dbReference type="Proteomes" id="UP000267029">
    <property type="component" value="Unassembled WGS sequence"/>
</dbReference>
<organism evidence="17">
    <name type="scientific">Mesocestoides corti</name>
    <name type="common">Flatworm</name>
    <dbReference type="NCBI Taxonomy" id="53468"/>
    <lineage>
        <taxon>Eukaryota</taxon>
        <taxon>Metazoa</taxon>
        <taxon>Spiralia</taxon>
        <taxon>Lophotrochozoa</taxon>
        <taxon>Platyhelminthes</taxon>
        <taxon>Cestoda</taxon>
        <taxon>Eucestoda</taxon>
        <taxon>Cyclophyllidea</taxon>
        <taxon>Mesocestoididae</taxon>
        <taxon>Mesocestoides</taxon>
    </lineage>
</organism>
<evidence type="ECO:0000256" key="13">
    <source>
        <dbReference type="SAM" id="MobiDB-lite"/>
    </source>
</evidence>
<evidence type="ECO:0000256" key="12">
    <source>
        <dbReference type="RuleBase" id="RU000304"/>
    </source>
</evidence>
<evidence type="ECO:0000256" key="9">
    <source>
        <dbReference type="ARBA" id="ARBA00047811"/>
    </source>
</evidence>
<evidence type="ECO:0000256" key="10">
    <source>
        <dbReference type="ARBA" id="ARBA00048367"/>
    </source>
</evidence>
<dbReference type="SUPFAM" id="SSF56112">
    <property type="entry name" value="Protein kinase-like (PK-like)"/>
    <property type="match status" value="1"/>
</dbReference>
<keyword evidence="6" id="KW-0418">Kinase</keyword>
<keyword evidence="16" id="KW-1185">Reference proteome</keyword>
<dbReference type="FunFam" id="1.10.510.10:FF:000203">
    <property type="entry name" value="Cyclin-dependent kinase 9"/>
    <property type="match status" value="1"/>
</dbReference>
<comment type="catalytic activity">
    <reaction evidence="9">
        <text>L-threonyl-[protein] + ATP = O-phospho-L-threonyl-[protein] + ADP + H(+)</text>
        <dbReference type="Rhea" id="RHEA:46608"/>
        <dbReference type="Rhea" id="RHEA-COMP:11060"/>
        <dbReference type="Rhea" id="RHEA-COMP:11605"/>
        <dbReference type="ChEBI" id="CHEBI:15378"/>
        <dbReference type="ChEBI" id="CHEBI:30013"/>
        <dbReference type="ChEBI" id="CHEBI:30616"/>
        <dbReference type="ChEBI" id="CHEBI:61977"/>
        <dbReference type="ChEBI" id="CHEBI:456216"/>
        <dbReference type="EC" id="2.7.11.22"/>
    </reaction>
</comment>
<evidence type="ECO:0000256" key="2">
    <source>
        <dbReference type="ARBA" id="ARBA00006485"/>
    </source>
</evidence>
<dbReference type="PROSITE" id="PS50011">
    <property type="entry name" value="PROTEIN_KINASE_DOM"/>
    <property type="match status" value="1"/>
</dbReference>
<dbReference type="PROSITE" id="PS00108">
    <property type="entry name" value="PROTEIN_KINASE_ST"/>
    <property type="match status" value="1"/>
</dbReference>
<evidence type="ECO:0000313" key="17">
    <source>
        <dbReference type="WBParaSite" id="MCU_001985-RC"/>
    </source>
</evidence>
<dbReference type="WBParaSite" id="MCU_001985-RC">
    <property type="protein sequence ID" value="MCU_001985-RC"/>
    <property type="gene ID" value="MCU_001985"/>
</dbReference>
<dbReference type="InterPro" id="IPR050108">
    <property type="entry name" value="CDK"/>
</dbReference>
<evidence type="ECO:0000313" key="15">
    <source>
        <dbReference type="EMBL" id="VDD80418.1"/>
    </source>
</evidence>
<name>A0A0R3UGP3_MESCO</name>
<dbReference type="GO" id="GO:0008353">
    <property type="term" value="F:RNA polymerase II CTD heptapeptide repeat kinase activity"/>
    <property type="evidence" value="ECO:0007669"/>
    <property type="project" value="TreeGrafter"/>
</dbReference>
<dbReference type="InterPro" id="IPR008271">
    <property type="entry name" value="Ser/Thr_kinase_AS"/>
</dbReference>
<dbReference type="STRING" id="53468.A0A0R3UGP3"/>
<dbReference type="InterPro" id="IPR011009">
    <property type="entry name" value="Kinase-like_dom_sf"/>
</dbReference>
<dbReference type="PANTHER" id="PTHR24056">
    <property type="entry name" value="CELL DIVISION PROTEIN KINASE"/>
    <property type="match status" value="1"/>
</dbReference>
<accession>A0A0R3UGP3</accession>
<dbReference type="InterPro" id="IPR000719">
    <property type="entry name" value="Prot_kinase_dom"/>
</dbReference>
<evidence type="ECO:0000256" key="1">
    <source>
        <dbReference type="ARBA" id="ARBA00004123"/>
    </source>
</evidence>
<evidence type="ECO:0000256" key="5">
    <source>
        <dbReference type="ARBA" id="ARBA00022741"/>
    </source>
</evidence>
<feature type="region of interest" description="Disordered" evidence="13">
    <location>
        <begin position="363"/>
        <end position="428"/>
    </location>
</feature>
<keyword evidence="7 11" id="KW-0067">ATP-binding</keyword>
<reference evidence="17" key="2">
    <citation type="submission" date="2019-11" db="UniProtKB">
        <authorList>
            <consortium name="WormBaseParasite"/>
        </authorList>
    </citation>
    <scope>IDENTIFICATION</scope>
</reference>
<evidence type="ECO:0000256" key="3">
    <source>
        <dbReference type="ARBA" id="ARBA00022527"/>
    </source>
</evidence>
<evidence type="ECO:0000256" key="7">
    <source>
        <dbReference type="ARBA" id="ARBA00022840"/>
    </source>
</evidence>
<evidence type="ECO:0000256" key="8">
    <source>
        <dbReference type="ARBA" id="ARBA00023242"/>
    </source>
</evidence>
<feature type="compositionally biased region" description="Basic and acidic residues" evidence="13">
    <location>
        <begin position="416"/>
        <end position="428"/>
    </location>
</feature>
<keyword evidence="8" id="KW-0539">Nucleus</keyword>
<dbReference type="PANTHER" id="PTHR24056:SF233">
    <property type="entry name" value="CYCLIN-DEPENDENT KINASE 9"/>
    <property type="match status" value="1"/>
</dbReference>
<dbReference type="Pfam" id="PF00069">
    <property type="entry name" value="Pkinase"/>
    <property type="match status" value="1"/>
</dbReference>
<keyword evidence="3 12" id="KW-0723">Serine/threonine-protein kinase</keyword>
<evidence type="ECO:0000313" key="16">
    <source>
        <dbReference type="Proteomes" id="UP000267029"/>
    </source>
</evidence>
<reference evidence="15 16" key="1">
    <citation type="submission" date="2018-10" db="EMBL/GenBank/DDBJ databases">
        <authorList>
            <consortium name="Pathogen Informatics"/>
        </authorList>
    </citation>
    <scope>NUCLEOTIDE SEQUENCE [LARGE SCALE GENOMIC DNA]</scope>
</reference>
<dbReference type="FunFam" id="3.30.200.20:FF:000124">
    <property type="entry name" value="Cyclin-dependent kinase 4"/>
    <property type="match status" value="1"/>
</dbReference>
<keyword evidence="4" id="KW-0808">Transferase</keyword>
<feature type="binding site" evidence="11">
    <location>
        <position position="71"/>
    </location>
    <ligand>
        <name>ATP</name>
        <dbReference type="ChEBI" id="CHEBI:30616"/>
    </ligand>
</feature>
<evidence type="ECO:0000259" key="14">
    <source>
        <dbReference type="PROSITE" id="PS50011"/>
    </source>
</evidence>
<dbReference type="PROSITE" id="PS00107">
    <property type="entry name" value="PROTEIN_KINASE_ATP"/>
    <property type="match status" value="1"/>
</dbReference>
<dbReference type="Gene3D" id="1.10.510.10">
    <property type="entry name" value="Transferase(Phosphotransferase) domain 1"/>
    <property type="match status" value="1"/>
</dbReference>
<comment type="catalytic activity">
    <reaction evidence="10">
        <text>L-seryl-[protein] + ATP = O-phospho-L-seryl-[protein] + ADP + H(+)</text>
        <dbReference type="Rhea" id="RHEA:17989"/>
        <dbReference type="Rhea" id="RHEA-COMP:9863"/>
        <dbReference type="Rhea" id="RHEA-COMP:11604"/>
        <dbReference type="ChEBI" id="CHEBI:15378"/>
        <dbReference type="ChEBI" id="CHEBI:29999"/>
        <dbReference type="ChEBI" id="CHEBI:30616"/>
        <dbReference type="ChEBI" id="CHEBI:83421"/>
        <dbReference type="ChEBI" id="CHEBI:456216"/>
        <dbReference type="EC" id="2.7.11.22"/>
    </reaction>
</comment>
<keyword evidence="5 11" id="KW-0547">Nucleotide-binding</keyword>